<reference evidence="2 3" key="1">
    <citation type="submission" date="2015-07" db="EMBL/GenBank/DDBJ databases">
        <title>The genome of Melipona quadrifasciata.</title>
        <authorList>
            <person name="Pan H."/>
            <person name="Kapheim K."/>
        </authorList>
    </citation>
    <scope>NUCLEOTIDE SEQUENCE [LARGE SCALE GENOMIC DNA]</scope>
    <source>
        <strain evidence="2">0111107301</strain>
        <tissue evidence="2">Whole body</tissue>
    </source>
</reference>
<gene>
    <name evidence="2" type="ORF">WN51_09950</name>
</gene>
<dbReference type="OrthoDB" id="421226at2759"/>
<evidence type="ECO:0000313" key="2">
    <source>
        <dbReference type="EMBL" id="KOX81025.1"/>
    </source>
</evidence>
<feature type="compositionally biased region" description="Low complexity" evidence="1">
    <location>
        <begin position="170"/>
        <end position="184"/>
    </location>
</feature>
<evidence type="ECO:0000313" key="3">
    <source>
        <dbReference type="Proteomes" id="UP000053105"/>
    </source>
</evidence>
<feature type="compositionally biased region" description="Basic and acidic residues" evidence="1">
    <location>
        <begin position="117"/>
        <end position="133"/>
    </location>
</feature>
<protein>
    <submittedName>
        <fullName evidence="2">Uncharacterized protein</fullName>
    </submittedName>
</protein>
<feature type="compositionally biased region" description="Pro residues" evidence="1">
    <location>
        <begin position="153"/>
        <end position="169"/>
    </location>
</feature>
<name>A0A0M9ABA1_9HYME</name>
<feature type="compositionally biased region" description="Basic and acidic residues" evidence="1">
    <location>
        <begin position="188"/>
        <end position="200"/>
    </location>
</feature>
<dbReference type="Proteomes" id="UP000053105">
    <property type="component" value="Unassembled WGS sequence"/>
</dbReference>
<sequence>MEEDGVVRWSKGRKKKQQTAEASTTVGEAKGDTMGASPRDTQTPTSSVSLCLWSHLSRAVTSSGEQNEERRRESQLRREKRGGESLKDGKKEKRRQRDRQRIVGGSGKEGRKRGKKRSEEEACKERPEVKEGETGVITRLSSAHSHHRLNHPSPLPPPHPPLHPHPPTPATSTFASTSFFTSTFGSRNDSELEAEGKPERLLGSPSFGYGKSRVKGGARRARYTWPSWAISLARVRHAFGEVDAMHQSTSIALFVYCLGETVAMWPGFSGDTFQLSP</sequence>
<proteinExistence type="predicted"/>
<feature type="compositionally biased region" description="Basic and acidic residues" evidence="1">
    <location>
        <begin position="67"/>
        <end position="91"/>
    </location>
</feature>
<feature type="region of interest" description="Disordered" evidence="1">
    <location>
        <begin position="1"/>
        <end position="213"/>
    </location>
</feature>
<evidence type="ECO:0000256" key="1">
    <source>
        <dbReference type="SAM" id="MobiDB-lite"/>
    </source>
</evidence>
<keyword evidence="3" id="KW-1185">Reference proteome</keyword>
<dbReference type="EMBL" id="KQ435692">
    <property type="protein sequence ID" value="KOX81025.1"/>
    <property type="molecule type" value="Genomic_DNA"/>
</dbReference>
<organism evidence="2 3">
    <name type="scientific">Melipona quadrifasciata</name>
    <dbReference type="NCBI Taxonomy" id="166423"/>
    <lineage>
        <taxon>Eukaryota</taxon>
        <taxon>Metazoa</taxon>
        <taxon>Ecdysozoa</taxon>
        <taxon>Arthropoda</taxon>
        <taxon>Hexapoda</taxon>
        <taxon>Insecta</taxon>
        <taxon>Pterygota</taxon>
        <taxon>Neoptera</taxon>
        <taxon>Endopterygota</taxon>
        <taxon>Hymenoptera</taxon>
        <taxon>Apocrita</taxon>
        <taxon>Aculeata</taxon>
        <taxon>Apoidea</taxon>
        <taxon>Anthophila</taxon>
        <taxon>Apidae</taxon>
        <taxon>Melipona</taxon>
    </lineage>
</organism>
<dbReference type="AlphaFoldDB" id="A0A0M9ABA1"/>
<feature type="compositionally biased region" description="Polar residues" evidence="1">
    <location>
        <begin position="39"/>
        <end position="49"/>
    </location>
</feature>
<accession>A0A0M9ABA1</accession>